<sequence length="484" mass="53900">MARNRTKVLGMNARSADYLRANKRKARYTADNKLETKEVLRKHGLSTAEMLAVIRTTQEALNFDWDTLPDSFVIKPNRGMGGEGIVLIFNRLKNGNWLSTNKRELSKEDLLAHVRNILDGNFSLLNTPDIVLFEARLTVDPLYKRFSTSGIPDIRVIVYNNVPVMAMLRVPTIKSGGKANLAQGGLGIGVDVTTGMTTHVVMKSWLYEKIIDRHPDTKVQLRGIKVPYWNEIMKTAVLAARVVKLSYCGVDISVDKKRGPVVLELNARPGLGIQIANLSPLRERLERIRGLKVPTPERGITIARELFGGQLEDQVESVTGRQVIGLVESIRLFGKEKIRKNVRAKIDTGADDSSIDIGLARELGYGDAVDAYLNESLPDNLTKEEAHEILPELSKRLKKEHSDITRLSVVSSSHGVSIRMNIKLTVSLAGHSMTIEPNLFDRAHLKYPILIGRRNLSHFLIDSTKLAVKVKPVIEEISGSKKVS</sequence>
<evidence type="ECO:0000313" key="4">
    <source>
        <dbReference type="Proteomes" id="UP000230292"/>
    </source>
</evidence>
<dbReference type="Gene3D" id="2.40.70.10">
    <property type="entry name" value="Acid Proteases"/>
    <property type="match status" value="1"/>
</dbReference>
<dbReference type="PROSITE" id="PS50975">
    <property type="entry name" value="ATP_GRASP"/>
    <property type="match status" value="1"/>
</dbReference>
<keyword evidence="1" id="KW-0547">Nucleotide-binding</keyword>
<dbReference type="GO" id="GO:0009432">
    <property type="term" value="P:SOS response"/>
    <property type="evidence" value="ECO:0007669"/>
    <property type="project" value="TreeGrafter"/>
</dbReference>
<dbReference type="SUPFAM" id="SSF56059">
    <property type="entry name" value="Glutathione synthetase ATP-binding domain-like"/>
    <property type="match status" value="1"/>
</dbReference>
<dbReference type="GO" id="GO:0005737">
    <property type="term" value="C:cytoplasm"/>
    <property type="evidence" value="ECO:0007669"/>
    <property type="project" value="TreeGrafter"/>
</dbReference>
<accession>A0A2M7H397</accession>
<evidence type="ECO:0000313" key="3">
    <source>
        <dbReference type="EMBL" id="PIW36708.1"/>
    </source>
</evidence>
<dbReference type="Proteomes" id="UP000230292">
    <property type="component" value="Unassembled WGS sequence"/>
</dbReference>
<dbReference type="EMBL" id="PFGC01000042">
    <property type="protein sequence ID" value="PIW36708.1"/>
    <property type="molecule type" value="Genomic_DNA"/>
</dbReference>
<protein>
    <recommendedName>
        <fullName evidence="2">ATP-grasp domain-containing protein</fullName>
    </recommendedName>
</protein>
<dbReference type="GO" id="GO:0018169">
    <property type="term" value="F:ribosomal S6-glutamic acid ligase activity"/>
    <property type="evidence" value="ECO:0007669"/>
    <property type="project" value="TreeGrafter"/>
</dbReference>
<keyword evidence="1" id="KW-0067">ATP-binding</keyword>
<dbReference type="AlphaFoldDB" id="A0A2M7H397"/>
<reference evidence="3 4" key="1">
    <citation type="submission" date="2017-09" db="EMBL/GenBank/DDBJ databases">
        <title>Depth-based differentiation of microbial function through sediment-hosted aquifers and enrichment of novel symbionts in the deep terrestrial subsurface.</title>
        <authorList>
            <person name="Probst A.J."/>
            <person name="Ladd B."/>
            <person name="Jarett J.K."/>
            <person name="Geller-Mcgrath D.E."/>
            <person name="Sieber C.M."/>
            <person name="Emerson J.B."/>
            <person name="Anantharaman K."/>
            <person name="Thomas B.C."/>
            <person name="Malmstrom R."/>
            <person name="Stieglmeier M."/>
            <person name="Klingl A."/>
            <person name="Woyke T."/>
            <person name="Ryan C.M."/>
            <person name="Banfield J.F."/>
        </authorList>
    </citation>
    <scope>NUCLEOTIDE SEQUENCE [LARGE SCALE GENOMIC DNA]</scope>
    <source>
        <strain evidence="3">CG15_BIG_FIL_POST_REV_8_21_14_020_45_12</strain>
    </source>
</reference>
<dbReference type="InterPro" id="IPR039523">
    <property type="entry name" value="RimK-rel_E_lig_ATP-grasp"/>
</dbReference>
<evidence type="ECO:0000256" key="1">
    <source>
        <dbReference type="PROSITE-ProRule" id="PRU00409"/>
    </source>
</evidence>
<dbReference type="PANTHER" id="PTHR21621:SF0">
    <property type="entry name" value="BETA-CITRYLGLUTAMATE SYNTHASE B-RELATED"/>
    <property type="match status" value="1"/>
</dbReference>
<dbReference type="GO" id="GO:0005524">
    <property type="term" value="F:ATP binding"/>
    <property type="evidence" value="ECO:0007669"/>
    <property type="project" value="UniProtKB-UniRule"/>
</dbReference>
<dbReference type="Pfam" id="PF14397">
    <property type="entry name" value="ATPgrasp_ST"/>
    <property type="match status" value="1"/>
</dbReference>
<dbReference type="PANTHER" id="PTHR21621">
    <property type="entry name" value="RIBOSOMAL PROTEIN S6 MODIFICATION PROTEIN"/>
    <property type="match status" value="1"/>
</dbReference>
<feature type="domain" description="ATP-grasp" evidence="2">
    <location>
        <begin position="37"/>
        <end position="304"/>
    </location>
</feature>
<evidence type="ECO:0000259" key="2">
    <source>
        <dbReference type="PROSITE" id="PS50975"/>
    </source>
</evidence>
<dbReference type="Gene3D" id="3.30.470.20">
    <property type="entry name" value="ATP-grasp fold, B domain"/>
    <property type="match status" value="1"/>
</dbReference>
<gene>
    <name evidence="3" type="ORF">COW24_04050</name>
</gene>
<proteinExistence type="predicted"/>
<comment type="caution">
    <text evidence="3">The sequence shown here is derived from an EMBL/GenBank/DDBJ whole genome shotgun (WGS) entry which is preliminary data.</text>
</comment>
<dbReference type="InterPro" id="IPR011761">
    <property type="entry name" value="ATP-grasp"/>
</dbReference>
<dbReference type="GO" id="GO:0046872">
    <property type="term" value="F:metal ion binding"/>
    <property type="evidence" value="ECO:0007669"/>
    <property type="project" value="InterPro"/>
</dbReference>
<dbReference type="SUPFAM" id="SSF50630">
    <property type="entry name" value="Acid proteases"/>
    <property type="match status" value="1"/>
</dbReference>
<dbReference type="InterPro" id="IPR021109">
    <property type="entry name" value="Peptidase_aspartic_dom_sf"/>
</dbReference>
<organism evidence="3 4">
    <name type="scientific">Candidatus Kerfeldbacteria bacterium CG15_BIG_FIL_POST_REV_8_21_14_020_45_12</name>
    <dbReference type="NCBI Taxonomy" id="2014247"/>
    <lineage>
        <taxon>Bacteria</taxon>
        <taxon>Candidatus Kerfeldiibacteriota</taxon>
    </lineage>
</organism>
<name>A0A2M7H397_9BACT</name>